<organism evidence="2 3">
    <name type="scientific">Rhodovulum adriaticum</name>
    <name type="common">Rhodopseudomonas adriatica</name>
    <dbReference type="NCBI Taxonomy" id="35804"/>
    <lineage>
        <taxon>Bacteria</taxon>
        <taxon>Pseudomonadati</taxon>
        <taxon>Pseudomonadota</taxon>
        <taxon>Alphaproteobacteria</taxon>
        <taxon>Rhodobacterales</taxon>
        <taxon>Paracoccaceae</taxon>
        <taxon>Rhodovulum</taxon>
    </lineage>
</organism>
<reference evidence="2 3" key="1">
    <citation type="submission" date="2019-03" db="EMBL/GenBank/DDBJ databases">
        <title>Genomic Encyclopedia of Type Strains, Phase IV (KMG-IV): sequencing the most valuable type-strain genomes for metagenomic binning, comparative biology and taxonomic classification.</title>
        <authorList>
            <person name="Goeker M."/>
        </authorList>
    </citation>
    <scope>NUCLEOTIDE SEQUENCE [LARGE SCALE GENOMIC DNA]</scope>
    <source>
        <strain evidence="2 3">DSM 2781</strain>
    </source>
</reference>
<name>A0A4R2NIJ2_RHOAD</name>
<protein>
    <submittedName>
        <fullName evidence="2">Hint domain-containing protein</fullName>
    </submittedName>
</protein>
<dbReference type="EMBL" id="SLXL01000014">
    <property type="protein sequence ID" value="TCP21015.1"/>
    <property type="molecule type" value="Genomic_DNA"/>
</dbReference>
<accession>A0A4R2NIJ2</accession>
<evidence type="ECO:0000259" key="1">
    <source>
        <dbReference type="Pfam" id="PF13403"/>
    </source>
</evidence>
<evidence type="ECO:0000313" key="3">
    <source>
        <dbReference type="Proteomes" id="UP000295733"/>
    </source>
</evidence>
<dbReference type="RefSeq" id="WP_132605316.1">
    <property type="nucleotide sequence ID" value="NZ_NRRP01000016.1"/>
</dbReference>
<dbReference type="Pfam" id="PF13403">
    <property type="entry name" value="Hint_2"/>
    <property type="match status" value="1"/>
</dbReference>
<gene>
    <name evidence="2" type="ORF">EV656_11433</name>
</gene>
<dbReference type="Proteomes" id="UP000295733">
    <property type="component" value="Unassembled WGS sequence"/>
</dbReference>
<sequence length="223" mass="23905">MLTGLKSAFADAIGPVPDARQCGQAGADYPCRCCASGLIAGTRVATDRGWQAVQDLVPGQPVLTFDRDFQPLRTLRREYHWSPVARSARAFWPLSVPVGALGNAMPLTLFPEQNVLLESDLAEARYGDPFVLVPARLLDGLRGIFRAPPANDPTEVITLQFDRDESVFVNGGALAFCFALAEGEMMPLDALCDCGAQGAGYIVPAPDEMPDLLAALSEAWTPV</sequence>
<proteinExistence type="predicted"/>
<dbReference type="OrthoDB" id="7685535at2"/>
<feature type="domain" description="Hedgehog/Intein (Hint)" evidence="1">
    <location>
        <begin position="38"/>
        <end position="171"/>
    </location>
</feature>
<keyword evidence="3" id="KW-1185">Reference proteome</keyword>
<evidence type="ECO:0000313" key="2">
    <source>
        <dbReference type="EMBL" id="TCP21015.1"/>
    </source>
</evidence>
<comment type="caution">
    <text evidence="2">The sequence shown here is derived from an EMBL/GenBank/DDBJ whole genome shotgun (WGS) entry which is preliminary data.</text>
</comment>
<dbReference type="AlphaFoldDB" id="A0A4R2NIJ2"/>
<dbReference type="InterPro" id="IPR028992">
    <property type="entry name" value="Hedgehog/Intein_dom"/>
</dbReference>